<dbReference type="RefSeq" id="WP_152289071.1">
    <property type="nucleotide sequence ID" value="NZ_VTPV01000002.1"/>
</dbReference>
<evidence type="ECO:0000313" key="1">
    <source>
        <dbReference type="EMBL" id="KAB1231864.1"/>
    </source>
</evidence>
<keyword evidence="2" id="KW-1185">Reference proteome</keyword>
<evidence type="ECO:0008006" key="3">
    <source>
        <dbReference type="Google" id="ProtNLM"/>
    </source>
</evidence>
<comment type="caution">
    <text evidence="1">The sequence shown here is derived from an EMBL/GenBank/DDBJ whole genome shotgun (WGS) entry which is preliminary data.</text>
</comment>
<evidence type="ECO:0000313" key="2">
    <source>
        <dbReference type="Proteomes" id="UP000326384"/>
    </source>
</evidence>
<proteinExistence type="predicted"/>
<organism evidence="1 2">
    <name type="scientific">Chryseobacterium viscerum</name>
    <dbReference type="NCBI Taxonomy" id="1037377"/>
    <lineage>
        <taxon>Bacteria</taxon>
        <taxon>Pseudomonadati</taxon>
        <taxon>Bacteroidota</taxon>
        <taxon>Flavobacteriia</taxon>
        <taxon>Flavobacteriales</taxon>
        <taxon>Weeksellaceae</taxon>
        <taxon>Chryseobacterium group</taxon>
        <taxon>Chryseobacterium</taxon>
    </lineage>
</organism>
<reference evidence="1 2" key="1">
    <citation type="journal article" date="2019" name="Stand. Genomic Sci.">
        <title>Draft Whole-Genome Sequence of a Novel Chryseobacterium viscerum Strain Isolated from Fresh Water at Dripping Springs, New Mexico.</title>
        <authorList>
            <person name="Kyndt J.A."/>
            <person name="Moore T.C."/>
        </authorList>
    </citation>
    <scope>NUCLEOTIDE SEQUENCE [LARGE SCALE GENOMIC DNA]</scope>
    <source>
        <strain evidence="1 2">DPS</strain>
    </source>
</reference>
<sequence>MKHTEEQILKKVKLILKDLKGKYYTDSCINKISFNKEKEVSRPERKVIAAWTVSVKAIFDNLDFLTISDETGEPLYYQNFNYRIMEIAKDETGKYYKVTKEI</sequence>
<dbReference type="EMBL" id="VTPV01000002">
    <property type="protein sequence ID" value="KAB1231864.1"/>
    <property type="molecule type" value="Genomic_DNA"/>
</dbReference>
<dbReference type="Proteomes" id="UP000326384">
    <property type="component" value="Unassembled WGS sequence"/>
</dbReference>
<protein>
    <recommendedName>
        <fullName evidence="3">Phage protein</fullName>
    </recommendedName>
</protein>
<accession>A0A5N4BTT0</accession>
<gene>
    <name evidence="1" type="ORF">F8D52_04300</name>
</gene>
<name>A0A5N4BTT0_9FLAO</name>